<feature type="domain" description="Ferritin-like diiron" evidence="7">
    <location>
        <begin position="9"/>
        <end position="154"/>
    </location>
</feature>
<dbReference type="PANTHER" id="PTHR11431">
    <property type="entry name" value="FERRITIN"/>
    <property type="match status" value="1"/>
</dbReference>
<dbReference type="GO" id="GO:0008198">
    <property type="term" value="F:ferrous iron binding"/>
    <property type="evidence" value="ECO:0007669"/>
    <property type="project" value="TreeGrafter"/>
</dbReference>
<accession>A0A2N3XSC8</accession>
<keyword evidence="2 5" id="KW-0479">Metal-binding</keyword>
<protein>
    <recommendedName>
        <fullName evidence="6">Ferritin</fullName>
    </recommendedName>
</protein>
<evidence type="ECO:0000256" key="5">
    <source>
        <dbReference type="PIRSR" id="PIRSR601519-1"/>
    </source>
</evidence>
<evidence type="ECO:0000256" key="1">
    <source>
        <dbReference type="ARBA" id="ARBA00022434"/>
    </source>
</evidence>
<dbReference type="STRING" id="994479.GCA_000194155_06500"/>
<feature type="binding site" evidence="5">
    <location>
        <position position="103"/>
    </location>
    <ligand>
        <name>Fe cation</name>
        <dbReference type="ChEBI" id="CHEBI:24875"/>
        <label>1</label>
    </ligand>
</feature>
<dbReference type="GO" id="GO:0004322">
    <property type="term" value="F:ferroxidase activity"/>
    <property type="evidence" value="ECO:0007669"/>
    <property type="project" value="TreeGrafter"/>
</dbReference>
<feature type="binding site" evidence="5">
    <location>
        <position position="59"/>
    </location>
    <ligand>
        <name>Fe cation</name>
        <dbReference type="ChEBI" id="CHEBI:24875"/>
        <label>1</label>
    </ligand>
</feature>
<keyword evidence="4 5" id="KW-0408">Iron</keyword>
<evidence type="ECO:0000256" key="3">
    <source>
        <dbReference type="ARBA" id="ARBA00023002"/>
    </source>
</evidence>
<dbReference type="GO" id="GO:0006879">
    <property type="term" value="P:intracellular iron ion homeostasis"/>
    <property type="evidence" value="ECO:0007669"/>
    <property type="project" value="UniProtKB-KW"/>
</dbReference>
<proteinExistence type="predicted"/>
<evidence type="ECO:0000256" key="2">
    <source>
        <dbReference type="ARBA" id="ARBA00022723"/>
    </source>
</evidence>
<dbReference type="SUPFAM" id="SSF47240">
    <property type="entry name" value="Ferritin-like"/>
    <property type="match status" value="1"/>
</dbReference>
<dbReference type="EMBL" id="PJNB01000001">
    <property type="protein sequence ID" value="PKW13575.1"/>
    <property type="molecule type" value="Genomic_DNA"/>
</dbReference>
<dbReference type="AlphaFoldDB" id="A0A2N3XSC8"/>
<feature type="binding site" evidence="5">
    <location>
        <position position="26"/>
    </location>
    <ligand>
        <name>Fe cation</name>
        <dbReference type="ChEBI" id="CHEBI:24875"/>
        <label>1</label>
    </ligand>
</feature>
<dbReference type="Proteomes" id="UP000233786">
    <property type="component" value="Unassembled WGS sequence"/>
</dbReference>
<dbReference type="CDD" id="cd01055">
    <property type="entry name" value="Nonheme_Ferritin"/>
    <property type="match status" value="1"/>
</dbReference>
<dbReference type="InterPro" id="IPR001519">
    <property type="entry name" value="Ferritin"/>
</dbReference>
<comment type="caution">
    <text evidence="8">The sequence shown here is derived from an EMBL/GenBank/DDBJ whole genome shotgun (WGS) entry which is preliminary data.</text>
</comment>
<organism evidence="8 9">
    <name type="scientific">Saccharopolyspora spinosa</name>
    <dbReference type="NCBI Taxonomy" id="60894"/>
    <lineage>
        <taxon>Bacteria</taxon>
        <taxon>Bacillati</taxon>
        <taxon>Actinomycetota</taxon>
        <taxon>Actinomycetes</taxon>
        <taxon>Pseudonocardiales</taxon>
        <taxon>Pseudonocardiaceae</taxon>
        <taxon>Saccharopolyspora</taxon>
    </lineage>
</organism>
<dbReference type="InterPro" id="IPR012347">
    <property type="entry name" value="Ferritin-like"/>
</dbReference>
<dbReference type="PANTHER" id="PTHR11431:SF127">
    <property type="entry name" value="BACTERIAL NON-HEME FERRITIN"/>
    <property type="match status" value="1"/>
</dbReference>
<evidence type="ECO:0000256" key="4">
    <source>
        <dbReference type="ARBA" id="ARBA00023004"/>
    </source>
</evidence>
<evidence type="ECO:0000313" key="9">
    <source>
        <dbReference type="Proteomes" id="UP000233786"/>
    </source>
</evidence>
<dbReference type="OrthoDB" id="9801481at2"/>
<reference evidence="8" key="1">
    <citation type="submission" date="2017-12" db="EMBL/GenBank/DDBJ databases">
        <title>Sequencing the genomes of 1000 Actinobacteria strains.</title>
        <authorList>
            <person name="Klenk H.-P."/>
        </authorList>
    </citation>
    <scope>NUCLEOTIDE SEQUENCE [LARGE SCALE GENOMIC DNA]</scope>
    <source>
        <strain evidence="8">DSM 44228</strain>
    </source>
</reference>
<keyword evidence="1 6" id="KW-0409">Iron storage</keyword>
<name>A0A2N3XSC8_SACSN</name>
<dbReference type="InterPro" id="IPR009078">
    <property type="entry name" value="Ferritin-like_SF"/>
</dbReference>
<feature type="binding site" evidence="5">
    <location>
        <position position="136"/>
    </location>
    <ligand>
        <name>Fe cation</name>
        <dbReference type="ChEBI" id="CHEBI:24875"/>
        <label>1</label>
    </ligand>
</feature>
<dbReference type="PROSITE" id="PS50905">
    <property type="entry name" value="FERRITIN_LIKE"/>
    <property type="match status" value="1"/>
</dbReference>
<sequence>MAVTAKKIHHKESKFEHLLQEQVRNEFTASQQYLAVAVWFDNEDLPRLAAHFYRQALEERNHAMMIVQYLMDNNIKPTIPAIEQVRNDFTETRELVALALEQEREVTREVETLARTAREEGDYLGEQFMQWFLKEQVEEVSSMSTLLNVVDRAKGNLFDVENYLARETVGDDGVDATAPRTAGGAL</sequence>
<dbReference type="Pfam" id="PF00210">
    <property type="entry name" value="Ferritin"/>
    <property type="match status" value="1"/>
</dbReference>
<dbReference type="InterPro" id="IPR009040">
    <property type="entry name" value="Ferritin-like_diiron"/>
</dbReference>
<feature type="binding site" evidence="5">
    <location>
        <position position="62"/>
    </location>
    <ligand>
        <name>Fe cation</name>
        <dbReference type="ChEBI" id="CHEBI:24875"/>
        <label>1</label>
    </ligand>
</feature>
<dbReference type="GO" id="GO:0006826">
    <property type="term" value="P:iron ion transport"/>
    <property type="evidence" value="ECO:0007669"/>
    <property type="project" value="InterPro"/>
</dbReference>
<dbReference type="InterPro" id="IPR041719">
    <property type="entry name" value="Ferritin_prok"/>
</dbReference>
<dbReference type="InterPro" id="IPR008331">
    <property type="entry name" value="Ferritin_DPS_dom"/>
</dbReference>
<dbReference type="GO" id="GO:0005829">
    <property type="term" value="C:cytosol"/>
    <property type="evidence" value="ECO:0007669"/>
    <property type="project" value="TreeGrafter"/>
</dbReference>
<evidence type="ECO:0000256" key="6">
    <source>
        <dbReference type="RuleBase" id="RU361145"/>
    </source>
</evidence>
<dbReference type="RefSeq" id="WP_010313377.1">
    <property type="nucleotide sequence ID" value="NZ_CP061007.1"/>
</dbReference>
<evidence type="ECO:0000259" key="7">
    <source>
        <dbReference type="PROSITE" id="PS50905"/>
    </source>
</evidence>
<keyword evidence="3" id="KW-0560">Oxidoreductase</keyword>
<gene>
    <name evidence="8" type="ORF">A8926_1113</name>
</gene>
<keyword evidence="9" id="KW-1185">Reference proteome</keyword>
<evidence type="ECO:0000313" key="8">
    <source>
        <dbReference type="EMBL" id="PKW13575.1"/>
    </source>
</evidence>
<dbReference type="Gene3D" id="1.20.1260.10">
    <property type="match status" value="1"/>
</dbReference>
<dbReference type="GO" id="GO:0008199">
    <property type="term" value="F:ferric iron binding"/>
    <property type="evidence" value="ECO:0007669"/>
    <property type="project" value="InterPro"/>
</dbReference>